<dbReference type="Proteomes" id="UP000244189">
    <property type="component" value="Unassembled WGS sequence"/>
</dbReference>
<dbReference type="InterPro" id="IPR020835">
    <property type="entry name" value="Catalase_sf"/>
</dbReference>
<accession>A0A2T5GNM8</accession>
<dbReference type="SUPFAM" id="SSF56634">
    <property type="entry name" value="Heme-dependent catalase-like"/>
    <property type="match status" value="1"/>
</dbReference>
<evidence type="ECO:0000313" key="2">
    <source>
        <dbReference type="Proteomes" id="UP000244189"/>
    </source>
</evidence>
<sequence>MPSTQPVRFDPSVETIAPDEAETLQGLKASFQEILETTSQDYGHAVRAVHAKAHGIARGSITISEGLPPLLAQGAFAKPGRHDAVIRISTNAGDILDDSVSLPRGLALKILDVAGDRLPGSEGDTTQDFIMVNAPAFSASDPKAFGKNLKLLTKTTDRFEGVKKAMSATFRVVESALEAVGTQSATLQTLGGAKPVHPLGETYYSQTAFRYGDSIAKFALVPVSPELVALTGTLVDITTRPDALREVVRDALAEHGGTWELRVQINTDLEAMPIEDASVVWDEAISPFTTIAKLEIPAQASWEQGSSERTDDALVYSVWNGITAHQPLGGINRVRKETYELSSEFRGRFNGCPVHQPAKLSDLA</sequence>
<dbReference type="Gene3D" id="2.40.180.10">
    <property type="entry name" value="Catalase core domain"/>
    <property type="match status" value="1"/>
</dbReference>
<gene>
    <name evidence="1" type="ORF">C8J26_1183</name>
</gene>
<keyword evidence="2" id="KW-1185">Reference proteome</keyword>
<protein>
    <recommendedName>
        <fullName evidence="3">Catalase</fullName>
    </recommendedName>
</protein>
<evidence type="ECO:0000313" key="1">
    <source>
        <dbReference type="EMBL" id="PTQ60868.1"/>
    </source>
</evidence>
<proteinExistence type="predicted"/>
<dbReference type="EMBL" id="QAOG01000002">
    <property type="protein sequence ID" value="PTQ60868.1"/>
    <property type="molecule type" value="Genomic_DNA"/>
</dbReference>
<dbReference type="AlphaFoldDB" id="A0A2T5GNM8"/>
<organism evidence="1 2">
    <name type="scientific">Sphingomonas aurantiaca</name>
    <dbReference type="NCBI Taxonomy" id="185949"/>
    <lineage>
        <taxon>Bacteria</taxon>
        <taxon>Pseudomonadati</taxon>
        <taxon>Pseudomonadota</taxon>
        <taxon>Alphaproteobacteria</taxon>
        <taxon>Sphingomonadales</taxon>
        <taxon>Sphingomonadaceae</taxon>
        <taxon>Sphingomonas</taxon>
    </lineage>
</organism>
<evidence type="ECO:0008006" key="3">
    <source>
        <dbReference type="Google" id="ProtNLM"/>
    </source>
</evidence>
<comment type="caution">
    <text evidence="1">The sequence shown here is derived from an EMBL/GenBank/DDBJ whole genome shotgun (WGS) entry which is preliminary data.</text>
</comment>
<reference evidence="1 2" key="1">
    <citation type="submission" date="2018-04" db="EMBL/GenBank/DDBJ databases">
        <title>Genomic Encyclopedia of Type Strains, Phase III (KMG-III): the genomes of soil and plant-associated and newly described type strains.</title>
        <authorList>
            <person name="Whitman W."/>
        </authorList>
    </citation>
    <scope>NUCLEOTIDE SEQUENCE [LARGE SCALE GENOMIC DNA]</scope>
    <source>
        <strain evidence="1 2">MA101b</strain>
    </source>
</reference>
<name>A0A2T5GNM8_9SPHN</name>
<dbReference type="RefSeq" id="WP_107957564.1">
    <property type="nucleotide sequence ID" value="NZ_QAOG01000002.1"/>
</dbReference>
<dbReference type="GO" id="GO:0020037">
    <property type="term" value="F:heme binding"/>
    <property type="evidence" value="ECO:0007669"/>
    <property type="project" value="InterPro"/>
</dbReference>
<dbReference type="PANTHER" id="PTHR36195">
    <property type="entry name" value="DOMAIN PROTEIN, PUTATIVE (AFU_ORTHOLOGUE AFUA_5G01990)-RELATED-RELATED"/>
    <property type="match status" value="1"/>
</dbReference>
<dbReference type="CDD" id="cd08152">
    <property type="entry name" value="y4iL_like"/>
    <property type="match status" value="1"/>
</dbReference>
<dbReference type="PANTHER" id="PTHR36195:SF4">
    <property type="entry name" value="DOMAIN PROTEIN, PUTATIVE (AFU_ORTHOLOGUE AFUA_5G01990)-RELATED"/>
    <property type="match status" value="1"/>
</dbReference>